<proteinExistence type="predicted"/>
<dbReference type="EMBL" id="CM042048">
    <property type="protein sequence ID" value="KAI3758191.1"/>
    <property type="molecule type" value="Genomic_DNA"/>
</dbReference>
<keyword evidence="2" id="KW-1185">Reference proteome</keyword>
<protein>
    <submittedName>
        <fullName evidence="1">Uncharacterized protein</fullName>
    </submittedName>
</protein>
<reference evidence="2" key="1">
    <citation type="journal article" date="2022" name="Mol. Ecol. Resour.">
        <title>The genomes of chicory, endive, great burdock and yacon provide insights into Asteraceae palaeo-polyploidization history and plant inulin production.</title>
        <authorList>
            <person name="Fan W."/>
            <person name="Wang S."/>
            <person name="Wang H."/>
            <person name="Wang A."/>
            <person name="Jiang F."/>
            <person name="Liu H."/>
            <person name="Zhao H."/>
            <person name="Xu D."/>
            <person name="Zhang Y."/>
        </authorList>
    </citation>
    <scope>NUCLEOTIDE SEQUENCE [LARGE SCALE GENOMIC DNA]</scope>
    <source>
        <strain evidence="2">cv. Niubang</strain>
    </source>
</reference>
<reference evidence="1 2" key="2">
    <citation type="journal article" date="2022" name="Mol. Ecol. Resour.">
        <title>The genomes of chicory, endive, great burdock and yacon provide insights into Asteraceae paleo-polyploidization history and plant inulin production.</title>
        <authorList>
            <person name="Fan W."/>
            <person name="Wang S."/>
            <person name="Wang H."/>
            <person name="Wang A."/>
            <person name="Jiang F."/>
            <person name="Liu H."/>
            <person name="Zhao H."/>
            <person name="Xu D."/>
            <person name="Zhang Y."/>
        </authorList>
    </citation>
    <scope>NUCLEOTIDE SEQUENCE [LARGE SCALE GENOMIC DNA]</scope>
    <source>
        <strain evidence="2">cv. Niubang</strain>
    </source>
</reference>
<evidence type="ECO:0000313" key="2">
    <source>
        <dbReference type="Proteomes" id="UP001055879"/>
    </source>
</evidence>
<evidence type="ECO:0000313" key="1">
    <source>
        <dbReference type="EMBL" id="KAI3758191.1"/>
    </source>
</evidence>
<organism evidence="1 2">
    <name type="scientific">Arctium lappa</name>
    <name type="common">Greater burdock</name>
    <name type="synonym">Lappa major</name>
    <dbReference type="NCBI Taxonomy" id="4217"/>
    <lineage>
        <taxon>Eukaryota</taxon>
        <taxon>Viridiplantae</taxon>
        <taxon>Streptophyta</taxon>
        <taxon>Embryophyta</taxon>
        <taxon>Tracheophyta</taxon>
        <taxon>Spermatophyta</taxon>
        <taxon>Magnoliopsida</taxon>
        <taxon>eudicotyledons</taxon>
        <taxon>Gunneridae</taxon>
        <taxon>Pentapetalae</taxon>
        <taxon>asterids</taxon>
        <taxon>campanulids</taxon>
        <taxon>Asterales</taxon>
        <taxon>Asteraceae</taxon>
        <taxon>Carduoideae</taxon>
        <taxon>Cardueae</taxon>
        <taxon>Arctiinae</taxon>
        <taxon>Arctium</taxon>
    </lineage>
</organism>
<sequence>MHITHQERISAQHTRASYFCLQEQQFEHKVIELWRGFVFFILQNFRRSNSSICSYVKQLIMQHIFLFDPMQFSCCKEI</sequence>
<gene>
    <name evidence="1" type="ORF">L6452_05744</name>
</gene>
<accession>A0ACB9EHG3</accession>
<dbReference type="Proteomes" id="UP001055879">
    <property type="component" value="Linkage Group LG02"/>
</dbReference>
<name>A0ACB9EHG3_ARCLA</name>
<comment type="caution">
    <text evidence="1">The sequence shown here is derived from an EMBL/GenBank/DDBJ whole genome shotgun (WGS) entry which is preliminary data.</text>
</comment>